<reference evidence="2" key="1">
    <citation type="journal article" date="2014" name="Int. J. Syst. Evol. Microbiol.">
        <title>Complete genome of a new Firmicutes species belonging to the dominant human colonic microbiota ('Ruminococcus bicirculans') reveals two chromosomes and a selective capacity to utilize plant glucans.</title>
        <authorList>
            <consortium name="NISC Comparative Sequencing Program"/>
            <person name="Wegmann U."/>
            <person name="Louis P."/>
            <person name="Goesmann A."/>
            <person name="Henrissat B."/>
            <person name="Duncan S.H."/>
            <person name="Flint H.J."/>
        </authorList>
    </citation>
    <scope>NUCLEOTIDE SEQUENCE</scope>
    <source>
        <strain evidence="2">CCM 4175</strain>
    </source>
</reference>
<dbReference type="RefSeq" id="WP_095115359.1">
    <property type="nucleotide sequence ID" value="NZ_BMCB01000003.1"/>
</dbReference>
<dbReference type="Proteomes" id="UP000243706">
    <property type="component" value="Chromosome 1"/>
</dbReference>
<organism evidence="3 4">
    <name type="scientific">Staphylococcus muscae</name>
    <dbReference type="NCBI Taxonomy" id="1294"/>
    <lineage>
        <taxon>Bacteria</taxon>
        <taxon>Bacillati</taxon>
        <taxon>Bacillota</taxon>
        <taxon>Bacilli</taxon>
        <taxon>Bacillales</taxon>
        <taxon>Staphylococcaceae</taxon>
        <taxon>Staphylococcus</taxon>
    </lineage>
</organism>
<reference evidence="2" key="4">
    <citation type="submission" date="2024-05" db="EMBL/GenBank/DDBJ databases">
        <authorList>
            <person name="Sun Q."/>
            <person name="Sedlacek I."/>
        </authorList>
    </citation>
    <scope>NUCLEOTIDE SEQUENCE</scope>
    <source>
        <strain evidence="2">CCM 4175</strain>
    </source>
</reference>
<dbReference type="Proteomes" id="UP000652995">
    <property type="component" value="Unassembled WGS sequence"/>
</dbReference>
<dbReference type="OrthoDB" id="2399156at2"/>
<gene>
    <name evidence="2" type="ORF">GCM10007183_06760</name>
    <name evidence="3" type="ORF">SAMEA4412661_00279</name>
</gene>
<evidence type="ECO:0000313" key="5">
    <source>
        <dbReference type="Proteomes" id="UP000652995"/>
    </source>
</evidence>
<feature type="chain" id="PRO_5030041764" evidence="1">
    <location>
        <begin position="26"/>
        <end position="168"/>
    </location>
</feature>
<reference evidence="3 4" key="2">
    <citation type="submission" date="2017-06" db="EMBL/GenBank/DDBJ databases">
        <authorList>
            <consortium name="Pathogen Informatics"/>
        </authorList>
    </citation>
    <scope>NUCLEOTIDE SEQUENCE [LARGE SCALE GENOMIC DNA]</scope>
    <source>
        <strain evidence="3 4">NCTC13833</strain>
    </source>
</reference>
<keyword evidence="5" id="KW-1185">Reference proteome</keyword>
<dbReference type="EMBL" id="LT906464">
    <property type="protein sequence ID" value="SNV99452.1"/>
    <property type="molecule type" value="Genomic_DNA"/>
</dbReference>
<evidence type="ECO:0000313" key="2">
    <source>
        <dbReference type="EMBL" id="GGA85221.1"/>
    </source>
</evidence>
<dbReference type="NCBIfam" id="NF047391">
    <property type="entry name" value="SA0570_fam"/>
    <property type="match status" value="1"/>
</dbReference>
<proteinExistence type="predicted"/>
<evidence type="ECO:0000256" key="1">
    <source>
        <dbReference type="SAM" id="SignalP"/>
    </source>
</evidence>
<dbReference type="AlphaFoldDB" id="A0A240BVR1"/>
<dbReference type="InterPro" id="IPR058116">
    <property type="entry name" value="SA0570-like"/>
</dbReference>
<sequence>MGKHLYAWFLTCLMVLSFTTAPTYAAEGNTIESVQSLQKGDKVLEGVKIGQNMKDVFHKKGKGIHTSAAFGQEQYYEYHTDQGLLRITANHNKASAKVIRISMTYDKLQGPTYQEVQKYVSDTATQRAHYNKVTGNTGYISDDKYSYQFTTEHPKDKTLKLYRIDIEA</sequence>
<evidence type="ECO:0000313" key="4">
    <source>
        <dbReference type="Proteomes" id="UP000243706"/>
    </source>
</evidence>
<dbReference type="KEGG" id="smus:C7J88_08540"/>
<keyword evidence="1" id="KW-0732">Signal</keyword>
<accession>A0A240BVR1</accession>
<reference evidence="5" key="3">
    <citation type="journal article" date="2019" name="Int. J. Syst. Evol. Microbiol.">
        <title>The Global Catalogue of Microorganisms (GCM) 10K type strain sequencing project: providing services to taxonomists for standard genome sequencing and annotation.</title>
        <authorList>
            <consortium name="The Broad Institute Genomics Platform"/>
            <consortium name="The Broad Institute Genome Sequencing Center for Infectious Disease"/>
            <person name="Wu L."/>
            <person name="Ma J."/>
        </authorList>
    </citation>
    <scope>NUCLEOTIDE SEQUENCE [LARGE SCALE GENOMIC DNA]</scope>
    <source>
        <strain evidence="5">CCM 4175</strain>
    </source>
</reference>
<feature type="signal peptide" evidence="1">
    <location>
        <begin position="1"/>
        <end position="25"/>
    </location>
</feature>
<protein>
    <submittedName>
        <fullName evidence="3">Exported protein</fullName>
    </submittedName>
</protein>
<evidence type="ECO:0000313" key="3">
    <source>
        <dbReference type="EMBL" id="SNV99452.1"/>
    </source>
</evidence>
<name>A0A240BVR1_9STAP</name>
<dbReference type="EMBL" id="BMCB01000003">
    <property type="protein sequence ID" value="GGA85221.1"/>
    <property type="molecule type" value="Genomic_DNA"/>
</dbReference>